<comment type="caution">
    <text evidence="1">The sequence shown here is derived from an EMBL/GenBank/DDBJ whole genome shotgun (WGS) entry which is preliminary data.</text>
</comment>
<keyword evidence="2" id="KW-1185">Reference proteome</keyword>
<name>A0AAW0EA71_9AGAR</name>
<dbReference type="EMBL" id="JAYKXP010000002">
    <property type="protein sequence ID" value="KAK7060979.1"/>
    <property type="molecule type" value="Genomic_DNA"/>
</dbReference>
<evidence type="ECO:0000313" key="1">
    <source>
        <dbReference type="EMBL" id="KAK7060979.1"/>
    </source>
</evidence>
<organism evidence="1 2">
    <name type="scientific">Paramarasmius palmivorus</name>
    <dbReference type="NCBI Taxonomy" id="297713"/>
    <lineage>
        <taxon>Eukaryota</taxon>
        <taxon>Fungi</taxon>
        <taxon>Dikarya</taxon>
        <taxon>Basidiomycota</taxon>
        <taxon>Agaricomycotina</taxon>
        <taxon>Agaricomycetes</taxon>
        <taxon>Agaricomycetidae</taxon>
        <taxon>Agaricales</taxon>
        <taxon>Marasmiineae</taxon>
        <taxon>Marasmiaceae</taxon>
        <taxon>Paramarasmius</taxon>
    </lineage>
</organism>
<evidence type="ECO:0008006" key="3">
    <source>
        <dbReference type="Google" id="ProtNLM"/>
    </source>
</evidence>
<accession>A0AAW0EA71</accession>
<reference evidence="1 2" key="1">
    <citation type="submission" date="2024-01" db="EMBL/GenBank/DDBJ databases">
        <title>A draft genome for a cacao thread blight-causing isolate of Paramarasmius palmivorus.</title>
        <authorList>
            <person name="Baruah I.K."/>
            <person name="Bukari Y."/>
            <person name="Amoako-Attah I."/>
            <person name="Meinhardt L.W."/>
            <person name="Bailey B.A."/>
            <person name="Cohen S.P."/>
        </authorList>
    </citation>
    <scope>NUCLEOTIDE SEQUENCE [LARGE SCALE GENOMIC DNA]</scope>
    <source>
        <strain evidence="1 2">GH-12</strain>
    </source>
</reference>
<evidence type="ECO:0000313" key="2">
    <source>
        <dbReference type="Proteomes" id="UP001383192"/>
    </source>
</evidence>
<sequence>MIFTVPEFPPEIWDRCFRLADFNDALQARGVSKHFCDLATKICFERVDVGWNENRTMTEELKRLVVGMDLMAKNTHDIANSVLYLNIYIPSDKYSESFKETVASGIRAMINLLELEIHLPPRQKDMPAKLLGAPTFNRLQGLTYSGDLTEQLILFIARHSHTLQKLDVSTFVVYAQGQYQDCLPATEVGSPFTCLQSVRVPSEVCYMLLHCGIPNVTTFGLQNIPRALSLPEETLRILQELSCHQSVGQNLEELTVEGTGYGDWLFDPVSRYFPTIKEIGIGYKTGPVPDHVAHLNELIDTNQVLRSCAQMPHLTRLDWYYLGSVLKPDDWERGWSFVLEIARINPHLTFIALPRAWRRIGDNIWIPAHLDLEQTHRFGYEWFMKTIQNRRYCFLDSFLALMERDLLAINHDGPNAKNLQFIRAFKRKSVLSEEDVFRFLVLAWGLDLL</sequence>
<proteinExistence type="predicted"/>
<dbReference type="Proteomes" id="UP001383192">
    <property type="component" value="Unassembled WGS sequence"/>
</dbReference>
<dbReference type="AlphaFoldDB" id="A0AAW0EA71"/>
<gene>
    <name evidence="1" type="ORF">VNI00_000714</name>
</gene>
<protein>
    <recommendedName>
        <fullName evidence="3">F-box domain-containing protein</fullName>
    </recommendedName>
</protein>